<keyword evidence="3" id="KW-1185">Reference proteome</keyword>
<dbReference type="InterPro" id="IPR057173">
    <property type="entry name" value="DUF7851"/>
</dbReference>
<feature type="domain" description="DUF7851" evidence="1">
    <location>
        <begin position="62"/>
        <end position="115"/>
    </location>
</feature>
<dbReference type="AlphaFoldDB" id="A0A0D9W9P5"/>
<dbReference type="PANTHER" id="PTHR36375:SF2">
    <property type="entry name" value="EXPRESSED PROTEIN"/>
    <property type="match status" value="1"/>
</dbReference>
<dbReference type="HOGENOM" id="CLU_1296023_0_0_1"/>
<reference evidence="3" key="2">
    <citation type="submission" date="2013-12" db="EMBL/GenBank/DDBJ databases">
        <authorList>
            <person name="Yu Y."/>
            <person name="Lee S."/>
            <person name="de Baynast K."/>
            <person name="Wissotski M."/>
            <person name="Liu L."/>
            <person name="Talag J."/>
            <person name="Goicoechea J."/>
            <person name="Angelova A."/>
            <person name="Jetty R."/>
            <person name="Kudrna D."/>
            <person name="Golser W."/>
            <person name="Rivera L."/>
            <person name="Zhang J."/>
            <person name="Wing R."/>
        </authorList>
    </citation>
    <scope>NUCLEOTIDE SEQUENCE</scope>
</reference>
<dbReference type="STRING" id="77586.A0A0D9W9P5"/>
<reference evidence="2 3" key="1">
    <citation type="submission" date="2012-08" db="EMBL/GenBank/DDBJ databases">
        <title>Oryza genome evolution.</title>
        <authorList>
            <person name="Wing R.A."/>
        </authorList>
    </citation>
    <scope>NUCLEOTIDE SEQUENCE</scope>
</reference>
<dbReference type="Pfam" id="PF25236">
    <property type="entry name" value="DUF7851"/>
    <property type="match status" value="2"/>
</dbReference>
<evidence type="ECO:0000313" key="3">
    <source>
        <dbReference type="Proteomes" id="UP000032180"/>
    </source>
</evidence>
<protein>
    <recommendedName>
        <fullName evidence="1">DUF7851 domain-containing protein</fullName>
    </recommendedName>
</protein>
<organism evidence="2 3">
    <name type="scientific">Leersia perrieri</name>
    <dbReference type="NCBI Taxonomy" id="77586"/>
    <lineage>
        <taxon>Eukaryota</taxon>
        <taxon>Viridiplantae</taxon>
        <taxon>Streptophyta</taxon>
        <taxon>Embryophyta</taxon>
        <taxon>Tracheophyta</taxon>
        <taxon>Spermatophyta</taxon>
        <taxon>Magnoliopsida</taxon>
        <taxon>Liliopsida</taxon>
        <taxon>Poales</taxon>
        <taxon>Poaceae</taxon>
        <taxon>BOP clade</taxon>
        <taxon>Oryzoideae</taxon>
        <taxon>Oryzeae</taxon>
        <taxon>Oryzinae</taxon>
        <taxon>Leersia</taxon>
    </lineage>
</organism>
<sequence length="213" mass="22617">MLVSSKTLRDTRTCTAALVCDGVAGVIVAPRVDRLRRARVPVARVHARVGGCDAAAAAALGRSKAAVFVFESGAAKAAVDAAWPHVLPLGDVGRRLIRAAPGSLEMARFKFRKGCSGAAKAAVDAAWPHVLPLGDVGRRLIRAAPGSPEMARFKFRKGCVTFYVYAVRAAAGQGFARCDELRAVVEAVARLKDFLDHTAMLALQGQRSIDLRE</sequence>
<dbReference type="EnsemblPlants" id="LPERR04G21340.1">
    <property type="protein sequence ID" value="LPERR04G21340.1"/>
    <property type="gene ID" value="LPERR04G21340"/>
</dbReference>
<reference evidence="2" key="3">
    <citation type="submission" date="2015-04" db="UniProtKB">
        <authorList>
            <consortium name="EnsemblPlants"/>
        </authorList>
    </citation>
    <scope>IDENTIFICATION</scope>
</reference>
<dbReference type="eggNOG" id="ENOG502QWJW">
    <property type="taxonomic scope" value="Eukaryota"/>
</dbReference>
<dbReference type="Gramene" id="LPERR04G21340.1">
    <property type="protein sequence ID" value="LPERR04G21340.1"/>
    <property type="gene ID" value="LPERR04G21340"/>
</dbReference>
<dbReference type="Proteomes" id="UP000032180">
    <property type="component" value="Chromosome 4"/>
</dbReference>
<feature type="domain" description="DUF7851" evidence="1">
    <location>
        <begin position="118"/>
        <end position="209"/>
    </location>
</feature>
<proteinExistence type="predicted"/>
<evidence type="ECO:0000313" key="2">
    <source>
        <dbReference type="EnsemblPlants" id="LPERR04G21340.1"/>
    </source>
</evidence>
<name>A0A0D9W9P5_9ORYZ</name>
<evidence type="ECO:0000259" key="1">
    <source>
        <dbReference type="Pfam" id="PF25236"/>
    </source>
</evidence>
<dbReference type="PANTHER" id="PTHR36375">
    <property type="entry name" value="OS05G0459300 PROTEIN"/>
    <property type="match status" value="1"/>
</dbReference>
<accession>A0A0D9W9P5</accession>